<evidence type="ECO:0000313" key="2">
    <source>
        <dbReference type="EMBL" id="KAH1097889.1"/>
    </source>
</evidence>
<dbReference type="InterPro" id="IPR004367">
    <property type="entry name" value="Cyclin_C-dom"/>
</dbReference>
<dbReference type="Pfam" id="PF02984">
    <property type="entry name" value="Cyclin_C"/>
    <property type="match status" value="1"/>
</dbReference>
<name>A0A9D3VXT5_9ROSI</name>
<keyword evidence="3" id="KW-1185">Reference proteome</keyword>
<organism evidence="2 3">
    <name type="scientific">Gossypium stocksii</name>
    <dbReference type="NCBI Taxonomy" id="47602"/>
    <lineage>
        <taxon>Eukaryota</taxon>
        <taxon>Viridiplantae</taxon>
        <taxon>Streptophyta</taxon>
        <taxon>Embryophyta</taxon>
        <taxon>Tracheophyta</taxon>
        <taxon>Spermatophyta</taxon>
        <taxon>Magnoliopsida</taxon>
        <taxon>eudicotyledons</taxon>
        <taxon>Gunneridae</taxon>
        <taxon>Pentapetalae</taxon>
        <taxon>rosids</taxon>
        <taxon>malvids</taxon>
        <taxon>Malvales</taxon>
        <taxon>Malvaceae</taxon>
        <taxon>Malvoideae</taxon>
        <taxon>Gossypium</taxon>
    </lineage>
</organism>
<gene>
    <name evidence="2" type="ORF">J1N35_014810</name>
</gene>
<evidence type="ECO:0000259" key="1">
    <source>
        <dbReference type="Pfam" id="PF02984"/>
    </source>
</evidence>
<feature type="domain" description="Cyclin C-terminal" evidence="1">
    <location>
        <begin position="10"/>
        <end position="63"/>
    </location>
</feature>
<dbReference type="Proteomes" id="UP000828251">
    <property type="component" value="Unassembled WGS sequence"/>
</dbReference>
<sequence length="72" mass="8201">MVARFENDKFCLKAAKDDAKVEKRAKYLAVVALSDHDQLRYWPSTVAAGIVVMTSMYVKQHGSYHQVIDVKE</sequence>
<dbReference type="OrthoDB" id="5590282at2759"/>
<reference evidence="2 3" key="1">
    <citation type="journal article" date="2021" name="Plant Biotechnol. J.">
        <title>Multi-omics assisted identification of the key and species-specific regulatory components of drought-tolerant mechanisms in Gossypium stocksii.</title>
        <authorList>
            <person name="Yu D."/>
            <person name="Ke L."/>
            <person name="Zhang D."/>
            <person name="Wu Y."/>
            <person name="Sun Y."/>
            <person name="Mei J."/>
            <person name="Sun J."/>
            <person name="Sun Y."/>
        </authorList>
    </citation>
    <scope>NUCLEOTIDE SEQUENCE [LARGE SCALE GENOMIC DNA]</scope>
    <source>
        <strain evidence="3">cv. E1</strain>
        <tissue evidence="2">Leaf</tissue>
    </source>
</reference>
<dbReference type="AlphaFoldDB" id="A0A9D3VXT5"/>
<dbReference type="SUPFAM" id="SSF47954">
    <property type="entry name" value="Cyclin-like"/>
    <property type="match status" value="1"/>
</dbReference>
<proteinExistence type="predicted"/>
<dbReference type="InterPro" id="IPR036915">
    <property type="entry name" value="Cyclin-like_sf"/>
</dbReference>
<dbReference type="EMBL" id="JAIQCV010000005">
    <property type="protein sequence ID" value="KAH1097889.1"/>
    <property type="molecule type" value="Genomic_DNA"/>
</dbReference>
<comment type="caution">
    <text evidence="2">The sequence shown here is derived from an EMBL/GenBank/DDBJ whole genome shotgun (WGS) entry which is preliminary data.</text>
</comment>
<accession>A0A9D3VXT5</accession>
<evidence type="ECO:0000313" key="3">
    <source>
        <dbReference type="Proteomes" id="UP000828251"/>
    </source>
</evidence>
<dbReference type="Gene3D" id="1.10.472.10">
    <property type="entry name" value="Cyclin-like"/>
    <property type="match status" value="1"/>
</dbReference>
<protein>
    <recommendedName>
        <fullName evidence="1">Cyclin C-terminal domain-containing protein</fullName>
    </recommendedName>
</protein>